<keyword evidence="1" id="KW-0812">Transmembrane</keyword>
<evidence type="ECO:0000313" key="3">
    <source>
        <dbReference type="EMBL" id="ELU09477.1"/>
    </source>
</evidence>
<feature type="transmembrane region" description="Helical" evidence="1">
    <location>
        <begin position="98"/>
        <end position="120"/>
    </location>
</feature>
<keyword evidence="1" id="KW-0472">Membrane</keyword>
<evidence type="ECO:0000313" key="4">
    <source>
        <dbReference type="EnsemblMetazoa" id="CapteP200347"/>
    </source>
</evidence>
<reference evidence="3 5" key="2">
    <citation type="journal article" date="2013" name="Nature">
        <title>Insights into bilaterian evolution from three spiralian genomes.</title>
        <authorList>
            <person name="Simakov O."/>
            <person name="Marletaz F."/>
            <person name="Cho S.J."/>
            <person name="Edsinger-Gonzales E."/>
            <person name="Havlak P."/>
            <person name="Hellsten U."/>
            <person name="Kuo D.H."/>
            <person name="Larsson T."/>
            <person name="Lv J."/>
            <person name="Arendt D."/>
            <person name="Savage R."/>
            <person name="Osoegawa K."/>
            <person name="de Jong P."/>
            <person name="Grimwood J."/>
            <person name="Chapman J.A."/>
            <person name="Shapiro H."/>
            <person name="Aerts A."/>
            <person name="Otillar R.P."/>
            <person name="Terry A.Y."/>
            <person name="Boore J.L."/>
            <person name="Grigoriev I.V."/>
            <person name="Lindberg D.R."/>
            <person name="Seaver E.C."/>
            <person name="Weisblat D.A."/>
            <person name="Putnam N.H."/>
            <person name="Rokhsar D.S."/>
        </authorList>
    </citation>
    <scope>NUCLEOTIDE SEQUENCE</scope>
    <source>
        <strain evidence="3 5">I ESC-2004</strain>
    </source>
</reference>
<reference evidence="5" key="1">
    <citation type="submission" date="2012-12" db="EMBL/GenBank/DDBJ databases">
        <authorList>
            <person name="Hellsten U."/>
            <person name="Grimwood J."/>
            <person name="Chapman J.A."/>
            <person name="Shapiro H."/>
            <person name="Aerts A."/>
            <person name="Otillar R.P."/>
            <person name="Terry A.Y."/>
            <person name="Boore J.L."/>
            <person name="Simakov O."/>
            <person name="Marletaz F."/>
            <person name="Cho S.-J."/>
            <person name="Edsinger-Gonzales E."/>
            <person name="Havlak P."/>
            <person name="Kuo D.-H."/>
            <person name="Larsson T."/>
            <person name="Lv J."/>
            <person name="Arendt D."/>
            <person name="Savage R."/>
            <person name="Osoegawa K."/>
            <person name="de Jong P."/>
            <person name="Lindberg D.R."/>
            <person name="Seaver E.C."/>
            <person name="Weisblat D.A."/>
            <person name="Putnam N.H."/>
            <person name="Grigoriev I.V."/>
            <person name="Rokhsar D.S."/>
        </authorList>
    </citation>
    <scope>NUCLEOTIDE SEQUENCE</scope>
    <source>
        <strain evidence="5">I ESC-2004</strain>
    </source>
</reference>
<dbReference type="EMBL" id="KB298217">
    <property type="protein sequence ID" value="ELU09477.1"/>
    <property type="molecule type" value="Genomic_DNA"/>
</dbReference>
<reference evidence="4" key="3">
    <citation type="submission" date="2015-06" db="UniProtKB">
        <authorList>
            <consortium name="EnsemblMetazoa"/>
        </authorList>
    </citation>
    <scope>IDENTIFICATION</scope>
</reference>
<name>R7UZV1_CAPTE</name>
<keyword evidence="5" id="KW-1185">Reference proteome</keyword>
<dbReference type="HOGENOM" id="CLU_1058625_0_0_1"/>
<evidence type="ECO:0000256" key="1">
    <source>
        <dbReference type="SAM" id="Phobius"/>
    </source>
</evidence>
<evidence type="ECO:0000313" key="5">
    <source>
        <dbReference type="Proteomes" id="UP000014760"/>
    </source>
</evidence>
<dbReference type="EMBL" id="AMQN01000990">
    <property type="status" value="NOT_ANNOTATED_CDS"/>
    <property type="molecule type" value="Genomic_DNA"/>
</dbReference>
<accession>R7UZV1</accession>
<protein>
    <submittedName>
        <fullName evidence="3 4">Uncharacterized protein</fullName>
    </submittedName>
</protein>
<keyword evidence="2" id="KW-0732">Signal</keyword>
<gene>
    <name evidence="3" type="ORF">CAPTEDRAFT_200347</name>
</gene>
<proteinExistence type="predicted"/>
<dbReference type="Proteomes" id="UP000014760">
    <property type="component" value="Unassembled WGS sequence"/>
</dbReference>
<feature type="signal peptide" evidence="2">
    <location>
        <begin position="1"/>
        <end position="19"/>
    </location>
</feature>
<dbReference type="AlphaFoldDB" id="R7UZV1"/>
<dbReference type="PROSITE" id="PS51257">
    <property type="entry name" value="PROKAR_LIPOPROTEIN"/>
    <property type="match status" value="1"/>
</dbReference>
<keyword evidence="1" id="KW-1133">Transmembrane helix</keyword>
<feature type="chain" id="PRO_5008788508" evidence="2">
    <location>
        <begin position="20"/>
        <end position="263"/>
    </location>
</feature>
<dbReference type="EnsemblMetazoa" id="CapteT200347">
    <property type="protein sequence ID" value="CapteP200347"/>
    <property type="gene ID" value="CapteG200347"/>
</dbReference>
<evidence type="ECO:0000256" key="2">
    <source>
        <dbReference type="SAM" id="SignalP"/>
    </source>
</evidence>
<organism evidence="3">
    <name type="scientific">Capitella teleta</name>
    <name type="common">Polychaete worm</name>
    <dbReference type="NCBI Taxonomy" id="283909"/>
    <lineage>
        <taxon>Eukaryota</taxon>
        <taxon>Metazoa</taxon>
        <taxon>Spiralia</taxon>
        <taxon>Lophotrochozoa</taxon>
        <taxon>Annelida</taxon>
        <taxon>Polychaeta</taxon>
        <taxon>Sedentaria</taxon>
        <taxon>Scolecida</taxon>
        <taxon>Capitellidae</taxon>
        <taxon>Capitella</taxon>
    </lineage>
</organism>
<sequence length="263" mass="29141">MKIEAFVLLASLSACYCAAIQHLTPTSTSTPPAPIKRLNCSSVHYDAAGSQVHLLLNQVSAEGIAPPTFNPGANCSDPDSPSIEVTRPGLEHYWRNHIIIGCTVAAAIEVVIVVLIVFYWKQIRWTLRKIICPCTLRHEQQDVTERDSSPPSDNELNAYITQHSQTHDSDEEMFATGLDQRSGVMEYDELVSRDSSMDATSIDTARRHHFLNRVVRPDCISNPSAINYFPYPSDPSGSCTTEEYAITGPNPVELEAEVPEERL</sequence>